<reference evidence="6" key="2">
    <citation type="submission" date="2023-11" db="UniProtKB">
        <authorList>
            <consortium name="WormBaseParasite"/>
        </authorList>
    </citation>
    <scope>IDENTIFICATION</scope>
</reference>
<sequence length="800" mass="86811">MQPVHSGPVISSSLNIPNALPPGLSHSGHSMPMSGPHDREPPTPVSGSGQIPGHYFSALGMNPGSPHPIPNMISHGHPSQFHHHPLFSLNRLPHLIGQPELRIFEMNKRLQQRSDDCDSLWWESFATDFFEDDATLTLAFLTEEGPKSYTIGRTLIPRYFRSIFESGCGELYYNLRLNHEYFHHPILTLDSESATMTMTMVRSIPVTVVVEGRLTLDFAFDDLMRIRSWIFLIRTHREMIMRSMLGIQDPAFLDQLSKNITRYGMTNATLNFFRLCVILEPMQELMSRQKAYSLTPRDCLKTTLFQKWQRMMPQEATRQPSKRRKRKGSSATADGSNSTGRASKRKQSPIPLPSHHIAQPGDVMIVGEPTLMGGDFGDEDERLITRLENTQYDAVAAAAAAANSGVMASSHMMNSGPFPGSNDSPAGPGIMSSPLSGGGGMNSGGGNMSLNPNQQQQQQQMNSLQFRPGPMSSAGQGGGGVSNNNSNQNMPSHEGVFPGNNININNNNNNNIMTSSMQQPNQTLVSMPPSQSLYTSSAPNRSLQHHHPHPQMMGQQFMPVFTKGQMSTPNLPNRNEHYMTSTANADIVMHQPTRSSSASSIVDGTNGLSGFPHCASPNLLPSRPPARFTPPSLPNGVGSTVIVSSSSSSSSSQQQQQSNFMMPNEMMGGGGVGNTSSMGHVSVPGTPLTSPLTSSSFTMDMIDNQNVLHSAPSTLMSTTIKSNNSPMLYNSIGTSCSGNQLTPEPTMLPTMSGGMGCDVSSAVMNDNEDLKMINNNSNNNNTNNNNNNNAAPPRPTAESI</sequence>
<organism evidence="5 6">
    <name type="scientific">Trichobilharzia regenti</name>
    <name type="common">Nasal bird schistosome</name>
    <dbReference type="NCBI Taxonomy" id="157069"/>
    <lineage>
        <taxon>Eukaryota</taxon>
        <taxon>Metazoa</taxon>
        <taxon>Spiralia</taxon>
        <taxon>Lophotrochozoa</taxon>
        <taxon>Platyhelminthes</taxon>
        <taxon>Trematoda</taxon>
        <taxon>Digenea</taxon>
        <taxon>Strigeidida</taxon>
        <taxon>Schistosomatoidea</taxon>
        <taxon>Schistosomatidae</taxon>
        <taxon>Trichobilharzia</taxon>
    </lineage>
</organism>
<feature type="compositionally biased region" description="Polar residues" evidence="3">
    <location>
        <begin position="521"/>
        <end position="542"/>
    </location>
</feature>
<feature type="compositionally biased region" description="Low complexity" evidence="3">
    <location>
        <begin position="644"/>
        <end position="666"/>
    </location>
</feature>
<dbReference type="PANTHER" id="PTHR10378">
    <property type="entry name" value="LIM DOMAIN-BINDING PROTEIN"/>
    <property type="match status" value="1"/>
</dbReference>
<feature type="region of interest" description="Disordered" evidence="3">
    <location>
        <begin position="622"/>
        <end position="687"/>
    </location>
</feature>
<feature type="compositionally biased region" description="Pro residues" evidence="3">
    <location>
        <begin position="622"/>
        <end position="633"/>
    </location>
</feature>
<feature type="compositionally biased region" description="Low complexity" evidence="3">
    <location>
        <begin position="482"/>
        <end position="492"/>
    </location>
</feature>
<feature type="compositionally biased region" description="Gly residues" evidence="3">
    <location>
        <begin position="436"/>
        <end position="447"/>
    </location>
</feature>
<reference evidence="5" key="1">
    <citation type="submission" date="2022-06" db="EMBL/GenBank/DDBJ databases">
        <authorList>
            <person name="Berger JAMES D."/>
            <person name="Berger JAMES D."/>
        </authorList>
    </citation>
    <scope>NUCLEOTIDE SEQUENCE [LARGE SCALE GENOMIC DNA]</scope>
</reference>
<dbReference type="PROSITE" id="PS51957">
    <property type="entry name" value="LID"/>
    <property type="match status" value="1"/>
</dbReference>
<feature type="domain" description="LIM interaction" evidence="4">
    <location>
        <begin position="362"/>
        <end position="401"/>
    </location>
</feature>
<accession>A0AA85KLP9</accession>
<dbReference type="InterPro" id="IPR041363">
    <property type="entry name" value="LID"/>
</dbReference>
<feature type="region of interest" description="Disordered" evidence="3">
    <location>
        <begin position="770"/>
        <end position="800"/>
    </location>
</feature>
<feature type="region of interest" description="Disordered" evidence="3">
    <location>
        <begin position="418"/>
        <end position="504"/>
    </location>
</feature>
<feature type="region of interest" description="Disordered" evidence="3">
    <location>
        <begin position="1"/>
        <end position="47"/>
    </location>
</feature>
<dbReference type="Pfam" id="PF17916">
    <property type="entry name" value="LID"/>
    <property type="match status" value="1"/>
</dbReference>
<evidence type="ECO:0000256" key="1">
    <source>
        <dbReference type="ARBA" id="ARBA00006928"/>
    </source>
</evidence>
<dbReference type="InterPro" id="IPR029005">
    <property type="entry name" value="LIM-bd/SEUSS"/>
</dbReference>
<feature type="region of interest" description="Disordered" evidence="3">
    <location>
        <begin position="310"/>
        <end position="361"/>
    </location>
</feature>
<evidence type="ECO:0000256" key="2">
    <source>
        <dbReference type="PROSITE-ProRule" id="PRU01302"/>
    </source>
</evidence>
<feature type="compositionally biased region" description="Low complexity" evidence="3">
    <location>
        <begin position="774"/>
        <end position="789"/>
    </location>
</feature>
<feature type="compositionally biased region" description="Low complexity" evidence="3">
    <location>
        <begin position="448"/>
        <end position="474"/>
    </location>
</feature>
<evidence type="ECO:0000259" key="4">
    <source>
        <dbReference type="PROSITE" id="PS51957"/>
    </source>
</evidence>
<feature type="compositionally biased region" description="Polar residues" evidence="3">
    <location>
        <begin position="329"/>
        <end position="341"/>
    </location>
</feature>
<evidence type="ECO:0000256" key="3">
    <source>
        <dbReference type="SAM" id="MobiDB-lite"/>
    </source>
</evidence>
<dbReference type="GO" id="GO:0030274">
    <property type="term" value="F:LIM domain binding"/>
    <property type="evidence" value="ECO:0007669"/>
    <property type="project" value="UniProtKB-UniRule"/>
</dbReference>
<feature type="region of interest" description="Disordered" evidence="3">
    <location>
        <begin position="521"/>
        <end position="550"/>
    </location>
</feature>
<protein>
    <recommendedName>
        <fullName evidence="4">LIM interaction domain-containing protein</fullName>
    </recommendedName>
</protein>
<dbReference type="WBParaSite" id="TREG1_95600.1">
    <property type="protein sequence ID" value="TREG1_95600.1"/>
    <property type="gene ID" value="TREG1_95600"/>
</dbReference>
<evidence type="ECO:0000313" key="6">
    <source>
        <dbReference type="WBParaSite" id="TREG1_95600.1"/>
    </source>
</evidence>
<dbReference type="Pfam" id="PF01803">
    <property type="entry name" value="LIM_bind"/>
    <property type="match status" value="1"/>
</dbReference>
<dbReference type="Proteomes" id="UP000050795">
    <property type="component" value="Unassembled WGS sequence"/>
</dbReference>
<dbReference type="Gene3D" id="2.10.110.10">
    <property type="entry name" value="Cysteine Rich Protein"/>
    <property type="match status" value="1"/>
</dbReference>
<comment type="similarity">
    <text evidence="1 2">Belongs to the LDB family.</text>
</comment>
<dbReference type="AlphaFoldDB" id="A0AA85KLP9"/>
<proteinExistence type="inferred from homology"/>
<name>A0AA85KLP9_TRIRE</name>
<keyword evidence="5" id="KW-1185">Reference proteome</keyword>
<evidence type="ECO:0000313" key="5">
    <source>
        <dbReference type="Proteomes" id="UP000050795"/>
    </source>
</evidence>